<dbReference type="AlphaFoldDB" id="A0AAV5IXI8"/>
<keyword evidence="1" id="KW-1133">Transmembrane helix</keyword>
<name>A0AAV5IXI8_9ROSI</name>
<sequence>MVLPVSLHGLPHGTAVARCIFGATENCHGAFAAAALIGFVGPISAIGAILAGIDYSGLVHLMVFACGALLPCFFRIVNRALKLDTWKSSCGLALGVGLATLCLTCTKLVCLHTPYCNSAPEAVRQTPGKLQRGFIIQHDSTEDDGFYGWTLGLHMGKRELVVHSFACESYDIYVVFICYYLNL</sequence>
<keyword evidence="3" id="KW-1185">Reference proteome</keyword>
<organism evidence="2 3">
    <name type="scientific">Rubroshorea leprosula</name>
    <dbReference type="NCBI Taxonomy" id="152421"/>
    <lineage>
        <taxon>Eukaryota</taxon>
        <taxon>Viridiplantae</taxon>
        <taxon>Streptophyta</taxon>
        <taxon>Embryophyta</taxon>
        <taxon>Tracheophyta</taxon>
        <taxon>Spermatophyta</taxon>
        <taxon>Magnoliopsida</taxon>
        <taxon>eudicotyledons</taxon>
        <taxon>Gunneridae</taxon>
        <taxon>Pentapetalae</taxon>
        <taxon>rosids</taxon>
        <taxon>malvids</taxon>
        <taxon>Malvales</taxon>
        <taxon>Dipterocarpaceae</taxon>
        <taxon>Rubroshorea</taxon>
    </lineage>
</organism>
<reference evidence="2 3" key="1">
    <citation type="journal article" date="2021" name="Commun. Biol.">
        <title>The genome of Shorea leprosula (Dipterocarpaceae) highlights the ecological relevance of drought in aseasonal tropical rainforests.</title>
        <authorList>
            <person name="Ng K.K.S."/>
            <person name="Kobayashi M.J."/>
            <person name="Fawcett J.A."/>
            <person name="Hatakeyama M."/>
            <person name="Paape T."/>
            <person name="Ng C.H."/>
            <person name="Ang C.C."/>
            <person name="Tnah L.H."/>
            <person name="Lee C.T."/>
            <person name="Nishiyama T."/>
            <person name="Sese J."/>
            <person name="O'Brien M.J."/>
            <person name="Copetti D."/>
            <person name="Mohd Noor M.I."/>
            <person name="Ong R.C."/>
            <person name="Putra M."/>
            <person name="Sireger I.Z."/>
            <person name="Indrioko S."/>
            <person name="Kosugi Y."/>
            <person name="Izuno A."/>
            <person name="Isagi Y."/>
            <person name="Lee S.L."/>
            <person name="Shimizu K.K."/>
        </authorList>
    </citation>
    <scope>NUCLEOTIDE SEQUENCE [LARGE SCALE GENOMIC DNA]</scope>
    <source>
        <strain evidence="2">214</strain>
    </source>
</reference>
<keyword evidence="1" id="KW-0472">Membrane</keyword>
<gene>
    <name evidence="2" type="ORF">SLEP1_g15340</name>
</gene>
<keyword evidence="1" id="KW-0812">Transmembrane</keyword>
<evidence type="ECO:0000313" key="2">
    <source>
        <dbReference type="EMBL" id="GKV02968.1"/>
    </source>
</evidence>
<accession>A0AAV5IXI8</accession>
<comment type="caution">
    <text evidence="2">The sequence shown here is derived from an EMBL/GenBank/DDBJ whole genome shotgun (WGS) entry which is preliminary data.</text>
</comment>
<dbReference type="EMBL" id="BPVZ01000019">
    <property type="protein sequence ID" value="GKV02968.1"/>
    <property type="molecule type" value="Genomic_DNA"/>
</dbReference>
<proteinExistence type="predicted"/>
<feature type="transmembrane region" description="Helical" evidence="1">
    <location>
        <begin position="89"/>
        <end position="109"/>
    </location>
</feature>
<evidence type="ECO:0000256" key="1">
    <source>
        <dbReference type="SAM" id="Phobius"/>
    </source>
</evidence>
<evidence type="ECO:0000313" key="3">
    <source>
        <dbReference type="Proteomes" id="UP001054252"/>
    </source>
</evidence>
<dbReference type="Proteomes" id="UP001054252">
    <property type="component" value="Unassembled WGS sequence"/>
</dbReference>
<feature type="transmembrane region" description="Helical" evidence="1">
    <location>
        <begin position="30"/>
        <end position="53"/>
    </location>
</feature>
<protein>
    <submittedName>
        <fullName evidence="2">Uncharacterized protein</fullName>
    </submittedName>
</protein>
<feature type="transmembrane region" description="Helical" evidence="1">
    <location>
        <begin position="59"/>
        <end position="77"/>
    </location>
</feature>